<dbReference type="SUPFAM" id="SSF50249">
    <property type="entry name" value="Nucleic acid-binding proteins"/>
    <property type="match status" value="1"/>
</dbReference>
<dbReference type="PANTHER" id="PTHR10302:SF0">
    <property type="entry name" value="SINGLE-STRANDED DNA-BINDING PROTEIN, MITOCHONDRIAL"/>
    <property type="match status" value="1"/>
</dbReference>
<dbReference type="Gene3D" id="2.40.50.140">
    <property type="entry name" value="Nucleic acid-binding proteins"/>
    <property type="match status" value="1"/>
</dbReference>
<accession>A0A4P9Y2N1</accession>
<sequence>MSFLSASYLLARSTLSRSTIKSSRAFSTTVTSKSYNRVTLVGRVSGSFREKSFPKEGQEGNPEEAFGIVSFSLATDRNFKDADGQWQRTTDWHRVVKKGVGVADYLPRQLAKGNMLLVDGKIHYNQFTDAEGQEKSITEIIAQQVKVLAKAHPEEGEGDGDGY</sequence>
<dbReference type="InterPro" id="IPR012340">
    <property type="entry name" value="NA-bd_OB-fold"/>
</dbReference>
<reference evidence="4" key="1">
    <citation type="journal article" date="2018" name="Nat. Microbiol.">
        <title>Leveraging single-cell genomics to expand the fungal tree of life.</title>
        <authorList>
            <person name="Ahrendt S.R."/>
            <person name="Quandt C.A."/>
            <person name="Ciobanu D."/>
            <person name="Clum A."/>
            <person name="Salamov A."/>
            <person name="Andreopoulos B."/>
            <person name="Cheng J.F."/>
            <person name="Woyke T."/>
            <person name="Pelin A."/>
            <person name="Henrissat B."/>
            <person name="Reynolds N.K."/>
            <person name="Benny G.L."/>
            <person name="Smith M.E."/>
            <person name="James T.Y."/>
            <person name="Grigoriev I.V."/>
        </authorList>
    </citation>
    <scope>NUCLEOTIDE SEQUENCE [LARGE SCALE GENOMIC DNA]</scope>
</reference>
<dbReference type="Pfam" id="PF00436">
    <property type="entry name" value="SSB"/>
    <property type="match status" value="1"/>
</dbReference>
<dbReference type="GO" id="GO:0003697">
    <property type="term" value="F:single-stranded DNA binding"/>
    <property type="evidence" value="ECO:0007669"/>
    <property type="project" value="InterPro"/>
</dbReference>
<dbReference type="PROSITE" id="PS50935">
    <property type="entry name" value="SSB"/>
    <property type="match status" value="1"/>
</dbReference>
<evidence type="ECO:0000256" key="1">
    <source>
        <dbReference type="ARBA" id="ARBA00023125"/>
    </source>
</evidence>
<evidence type="ECO:0000256" key="2">
    <source>
        <dbReference type="PROSITE-ProRule" id="PRU00252"/>
    </source>
</evidence>
<proteinExistence type="predicted"/>
<dbReference type="OrthoDB" id="1078367at2759"/>
<dbReference type="CDD" id="cd04496">
    <property type="entry name" value="SSB_OBF"/>
    <property type="match status" value="1"/>
</dbReference>
<dbReference type="PANTHER" id="PTHR10302">
    <property type="entry name" value="SINGLE-STRANDED DNA-BINDING PROTEIN"/>
    <property type="match status" value="1"/>
</dbReference>
<evidence type="ECO:0000313" key="3">
    <source>
        <dbReference type="EMBL" id="RKP12944.1"/>
    </source>
</evidence>
<dbReference type="NCBIfam" id="TIGR00621">
    <property type="entry name" value="ssb"/>
    <property type="match status" value="1"/>
</dbReference>
<gene>
    <name evidence="3" type="ORF">BJ684DRAFT_20537</name>
</gene>
<dbReference type="GO" id="GO:0006264">
    <property type="term" value="P:mitochondrial DNA replication"/>
    <property type="evidence" value="ECO:0007669"/>
    <property type="project" value="TreeGrafter"/>
</dbReference>
<dbReference type="AlphaFoldDB" id="A0A4P9Y2N1"/>
<dbReference type="InterPro" id="IPR011344">
    <property type="entry name" value="ssDNA-bd"/>
</dbReference>
<organism evidence="3 4">
    <name type="scientific">Piptocephalis cylindrospora</name>
    <dbReference type="NCBI Taxonomy" id="1907219"/>
    <lineage>
        <taxon>Eukaryota</taxon>
        <taxon>Fungi</taxon>
        <taxon>Fungi incertae sedis</taxon>
        <taxon>Zoopagomycota</taxon>
        <taxon>Zoopagomycotina</taxon>
        <taxon>Zoopagomycetes</taxon>
        <taxon>Zoopagales</taxon>
        <taxon>Piptocephalidaceae</taxon>
        <taxon>Piptocephalis</taxon>
    </lineage>
</organism>
<protein>
    <recommendedName>
        <fullName evidence="5">SsDNA binding protein</fullName>
    </recommendedName>
</protein>
<dbReference type="InterPro" id="IPR000424">
    <property type="entry name" value="Primosome_PriB/ssb"/>
</dbReference>
<dbReference type="Proteomes" id="UP000267251">
    <property type="component" value="Unassembled WGS sequence"/>
</dbReference>
<dbReference type="GO" id="GO:0042645">
    <property type="term" value="C:mitochondrial nucleoid"/>
    <property type="evidence" value="ECO:0007669"/>
    <property type="project" value="TreeGrafter"/>
</dbReference>
<keyword evidence="1 2" id="KW-0238">DNA-binding</keyword>
<evidence type="ECO:0008006" key="5">
    <source>
        <dbReference type="Google" id="ProtNLM"/>
    </source>
</evidence>
<evidence type="ECO:0000313" key="4">
    <source>
        <dbReference type="Proteomes" id="UP000267251"/>
    </source>
</evidence>
<dbReference type="EMBL" id="KZ988154">
    <property type="protein sequence ID" value="RKP12944.1"/>
    <property type="molecule type" value="Genomic_DNA"/>
</dbReference>
<keyword evidence="4" id="KW-1185">Reference proteome</keyword>
<name>A0A4P9Y2N1_9FUNG</name>